<organism evidence="1 2">
    <name type="scientific">Colwellia psychrerythraea</name>
    <name type="common">Vibrio psychroerythus</name>
    <dbReference type="NCBI Taxonomy" id="28229"/>
    <lineage>
        <taxon>Bacteria</taxon>
        <taxon>Pseudomonadati</taxon>
        <taxon>Pseudomonadota</taxon>
        <taxon>Gammaproteobacteria</taxon>
        <taxon>Alteromonadales</taxon>
        <taxon>Colwelliaceae</taxon>
        <taxon>Colwellia</taxon>
    </lineage>
</organism>
<evidence type="ECO:0000313" key="2">
    <source>
        <dbReference type="Proteomes" id="UP000029868"/>
    </source>
</evidence>
<dbReference type="AlphaFoldDB" id="A0A099KPB3"/>
<evidence type="ECO:0000313" key="1">
    <source>
        <dbReference type="EMBL" id="KGJ91757.1"/>
    </source>
</evidence>
<reference evidence="1 2" key="1">
    <citation type="submission" date="2014-08" db="EMBL/GenBank/DDBJ databases">
        <title>Genomic and Phenotypic Diversity of Colwellia psychrerythraea strains from Disparate Marine Basins.</title>
        <authorList>
            <person name="Techtmann S.M."/>
            <person name="Stelling S.C."/>
            <person name="Utturkar S.M."/>
            <person name="Alshibli N."/>
            <person name="Harris A."/>
            <person name="Brown S.D."/>
            <person name="Hazen T.C."/>
        </authorList>
    </citation>
    <scope>NUCLEOTIDE SEQUENCE [LARGE SCALE GENOMIC DNA]</scope>
    <source>
        <strain evidence="1 2">GAB14E</strain>
    </source>
</reference>
<name>A0A099KPB3_COLPS</name>
<dbReference type="Pfam" id="PF20461">
    <property type="entry name" value="DUF6714"/>
    <property type="match status" value="1"/>
</dbReference>
<sequence length="152" mass="17481">MCIESIKNEIISAFKDVKLKDGIGLWEAQAIDDYESKDDQIIARKKDIKDDWLKLSNEALFHCDSSLSYFDAQGMLFHLPAFIIAELNDKLNIGPILPLTSLSISNPDIFKLLNANQKRCVAMFLEWCAAQPEYDFDKPDIERALQGYWYKN</sequence>
<accession>A0A099KPB3</accession>
<dbReference type="OrthoDB" id="197790at2"/>
<dbReference type="PATRIC" id="fig|28229.3.peg.2957"/>
<proteinExistence type="predicted"/>
<dbReference type="InterPro" id="IPR046560">
    <property type="entry name" value="DUF6714"/>
</dbReference>
<dbReference type="EMBL" id="JQEC01000040">
    <property type="protein sequence ID" value="KGJ91757.1"/>
    <property type="molecule type" value="Genomic_DNA"/>
</dbReference>
<comment type="caution">
    <text evidence="1">The sequence shown here is derived from an EMBL/GenBank/DDBJ whole genome shotgun (WGS) entry which is preliminary data.</text>
</comment>
<protein>
    <submittedName>
        <fullName evidence="1">Uncharacterized protein</fullName>
    </submittedName>
</protein>
<dbReference type="Proteomes" id="UP000029868">
    <property type="component" value="Unassembled WGS sequence"/>
</dbReference>
<dbReference type="RefSeq" id="WP_033082962.1">
    <property type="nucleotide sequence ID" value="NZ_JQEC01000040.1"/>
</dbReference>
<gene>
    <name evidence="1" type="ORF">GAB14E_3239</name>
</gene>